<reference evidence="2 3" key="1">
    <citation type="submission" date="2019-09" db="EMBL/GenBank/DDBJ databases">
        <title>Complete genome sequencing of four Arcobacter species reveals a diverse suite of mobile elements.</title>
        <authorList>
            <person name="Miller W.G."/>
            <person name="Yee E."/>
            <person name="Bono J.L."/>
        </authorList>
    </citation>
    <scope>NUCLEOTIDE SEQUENCE [LARGE SCALE GENOMIC DNA]</scope>
    <source>
        <strain evidence="2 3">CCUG 56899</strain>
    </source>
</reference>
<dbReference type="KEGG" id="apoc:APORC_1864"/>
<evidence type="ECO:0000313" key="3">
    <source>
        <dbReference type="Proteomes" id="UP000322644"/>
    </source>
</evidence>
<dbReference type="Proteomes" id="UP000322644">
    <property type="component" value="Chromosome"/>
</dbReference>
<gene>
    <name evidence="2" type="ORF">APORC_1864</name>
</gene>
<name>A0A5C2HH21_9BACT</name>
<proteinExistence type="predicted"/>
<evidence type="ECO:0000259" key="1">
    <source>
        <dbReference type="Pfam" id="PF14082"/>
    </source>
</evidence>
<sequence>MDNNINIKPSSKGFSSTNTVYLKKTRDTHIKINAFHIPDKKNEGKIHHYTIDLSVWKRKSGTKDFEPFLNQDKDFKDAVSKQIRITDKDAIKKLSDFLNSQNKLIGQKVDHEIVITDKEEFVEISKIKDLLQKSNLSLDELENLDGIINIKKFSTSKDSLEKLIEYLDNENINFLDHAKSDPLTCLYEANQKEKFFQNWIESNLWIFGTSYIRKLDKTNLSFSSDSDIVMETLDGFYELIEVKLPSAELFRYDKNHKSYYPSTALSAALGQVLKYLQDVDEFKPNIEKANQTTVLFPKAKLIIGKEPIENGEKEALRRFNSSLNNIEILTYDNLIKNAEKLIEIYKSKVS</sequence>
<dbReference type="InterPro" id="IPR025359">
    <property type="entry name" value="SduA_C"/>
</dbReference>
<protein>
    <submittedName>
        <fullName evidence="2">DUF4263 domain-containing protein</fullName>
    </submittedName>
</protein>
<dbReference type="Pfam" id="PF14082">
    <property type="entry name" value="SduA_C"/>
    <property type="match status" value="1"/>
</dbReference>
<reference evidence="2 3" key="2">
    <citation type="submission" date="2019-09" db="EMBL/GenBank/DDBJ databases">
        <title>Taxonomic note: a critical rebuttal of the proposed division of the genus Arcobacter into six genera, emended descriptions of Arcobacter anaerophilus and the genus Arcobacter, and an assessment of genus-level boundaries for Epsilonproteobacteria using in silico genomic comparator tools.</title>
        <authorList>
            <person name="On S.L.W."/>
            <person name="Miller W.G."/>
            <person name="Biggs P."/>
            <person name="Cornelius A."/>
            <person name="Vandamme P."/>
        </authorList>
    </citation>
    <scope>NUCLEOTIDE SEQUENCE [LARGE SCALE GENOMIC DNA]</scope>
    <source>
        <strain evidence="2 3">CCUG 56899</strain>
    </source>
</reference>
<accession>A0A5C2HH21</accession>
<organism evidence="2 3">
    <name type="scientific">Arcobacter porcinus</name>
    <dbReference type="NCBI Taxonomy" id="1935204"/>
    <lineage>
        <taxon>Bacteria</taxon>
        <taxon>Pseudomonadati</taxon>
        <taxon>Campylobacterota</taxon>
        <taxon>Epsilonproteobacteria</taxon>
        <taxon>Campylobacterales</taxon>
        <taxon>Arcobacteraceae</taxon>
        <taxon>Arcobacter</taxon>
    </lineage>
</organism>
<dbReference type="EMBL" id="CP036246">
    <property type="protein sequence ID" value="QEP41424.1"/>
    <property type="molecule type" value="Genomic_DNA"/>
</dbReference>
<dbReference type="AlphaFoldDB" id="A0A5C2HH21"/>
<feature type="domain" description="Shedu protein SduA C-terminal" evidence="1">
    <location>
        <begin position="191"/>
        <end position="335"/>
    </location>
</feature>
<evidence type="ECO:0000313" key="2">
    <source>
        <dbReference type="EMBL" id="QEP41424.1"/>
    </source>
</evidence>
<dbReference type="RefSeq" id="WP_066387644.1">
    <property type="nucleotide sequence ID" value="NZ_CP036246.2"/>
</dbReference>